<accession>A0A090LA33</accession>
<reference evidence="2" key="1">
    <citation type="submission" date="2014-09" db="EMBL/GenBank/DDBJ databases">
        <authorList>
            <person name="Aslett A.Martin."/>
        </authorList>
    </citation>
    <scope>NUCLEOTIDE SEQUENCE</scope>
    <source>
        <strain evidence="2">ED321 Heterogonic</strain>
    </source>
</reference>
<name>A0A090LA33_STRRB</name>
<dbReference type="Pfam" id="PF24100">
    <property type="entry name" value="DUF7381"/>
    <property type="match status" value="1"/>
</dbReference>
<sequence length="244" mass="29616">MRKISLDFPYVPYESILLKREFITYEDIINDTRTDHRYIQVQKNEFFEHNGRTCFFCNKSPFITYRKARINCELLEKYSRLKSQHRLLGKDFFAGRIWRNNWRNCYYKCFSETHFLELKKRFLKELVMLRNIYNKPMIFYNKTLEFKADYHAKFNALMNKLYVAGDEKSKVHEVAAFISPPFANLQLNKWYNALLEERRNRNNNIKMSKLESKQFYLLLSSSIRQVGFGVYLFKQKLSIVLTFM</sequence>
<dbReference type="WormBase" id="SRAE_2000126500">
    <property type="protein sequence ID" value="SRP06738"/>
    <property type="gene ID" value="WBGene00261468"/>
</dbReference>
<evidence type="ECO:0000313" key="3">
    <source>
        <dbReference type="Proteomes" id="UP000035682"/>
    </source>
</evidence>
<reference evidence="4" key="3">
    <citation type="submission" date="2020-12" db="UniProtKB">
        <authorList>
            <consortium name="WormBaseParasite"/>
        </authorList>
    </citation>
    <scope>IDENTIFICATION</scope>
</reference>
<dbReference type="WBParaSite" id="SRAE_2000126500.1">
    <property type="protein sequence ID" value="SRAE_2000126500.1"/>
    <property type="gene ID" value="WBGene00261468"/>
</dbReference>
<evidence type="ECO:0000313" key="5">
    <source>
        <dbReference type="WormBase" id="SRAE_2000126500"/>
    </source>
</evidence>
<dbReference type="GeneID" id="36378962"/>
<organism evidence="2">
    <name type="scientific">Strongyloides ratti</name>
    <name type="common">Parasitic roundworm</name>
    <dbReference type="NCBI Taxonomy" id="34506"/>
    <lineage>
        <taxon>Eukaryota</taxon>
        <taxon>Metazoa</taxon>
        <taxon>Ecdysozoa</taxon>
        <taxon>Nematoda</taxon>
        <taxon>Chromadorea</taxon>
        <taxon>Rhabditida</taxon>
        <taxon>Tylenchina</taxon>
        <taxon>Panagrolaimomorpha</taxon>
        <taxon>Strongyloidoidea</taxon>
        <taxon>Strongyloididae</taxon>
        <taxon>Strongyloides</taxon>
    </lineage>
</organism>
<reference evidence="3" key="2">
    <citation type="submission" date="2014-09" db="EMBL/GenBank/DDBJ databases">
        <authorList>
            <person name="Martin A.A."/>
        </authorList>
    </citation>
    <scope>NUCLEOTIDE SEQUENCE</scope>
    <source>
        <strain evidence="3">ED321</strain>
    </source>
</reference>
<dbReference type="InterPro" id="IPR055805">
    <property type="entry name" value="DUF7381"/>
</dbReference>
<evidence type="ECO:0000313" key="2">
    <source>
        <dbReference type="EMBL" id="CEF66597.1"/>
    </source>
</evidence>
<feature type="domain" description="DUF7381" evidence="1">
    <location>
        <begin position="1"/>
        <end position="73"/>
    </location>
</feature>
<dbReference type="AlphaFoldDB" id="A0A090LA33"/>
<dbReference type="RefSeq" id="XP_024505797.1">
    <property type="nucleotide sequence ID" value="XM_024652197.1"/>
</dbReference>
<protein>
    <recommendedName>
        <fullName evidence="1">DUF7381 domain-containing protein</fullName>
    </recommendedName>
</protein>
<proteinExistence type="predicted"/>
<dbReference type="EMBL" id="LN609529">
    <property type="protein sequence ID" value="CEF66597.1"/>
    <property type="molecule type" value="Genomic_DNA"/>
</dbReference>
<evidence type="ECO:0000313" key="4">
    <source>
        <dbReference type="WBParaSite" id="SRAE_2000126500.1"/>
    </source>
</evidence>
<gene>
    <name evidence="2 4 5" type="ORF">SRAE_2000126500</name>
</gene>
<dbReference type="Proteomes" id="UP000035682">
    <property type="component" value="Unplaced"/>
</dbReference>
<keyword evidence="3" id="KW-1185">Reference proteome</keyword>
<evidence type="ECO:0000259" key="1">
    <source>
        <dbReference type="Pfam" id="PF24100"/>
    </source>
</evidence>
<dbReference type="CTD" id="36378962"/>